<proteinExistence type="predicted"/>
<dbReference type="InterPro" id="IPR011598">
    <property type="entry name" value="bHLH_dom"/>
</dbReference>
<dbReference type="PANTHER" id="PTHR10328">
    <property type="entry name" value="PROTEIN MAX MYC-ASSOCIATED FACTOR X"/>
    <property type="match status" value="1"/>
</dbReference>
<dbReference type="SMART" id="SM00353">
    <property type="entry name" value="HLH"/>
    <property type="match status" value="1"/>
</dbReference>
<dbReference type="OrthoDB" id="8964853at2759"/>
<dbReference type="Pfam" id="PF00010">
    <property type="entry name" value="HLH"/>
    <property type="match status" value="1"/>
</dbReference>
<feature type="region of interest" description="Disordered" evidence="6">
    <location>
        <begin position="1"/>
        <end position="72"/>
    </location>
</feature>
<evidence type="ECO:0000256" key="5">
    <source>
        <dbReference type="ARBA" id="ARBA00023242"/>
    </source>
</evidence>
<dbReference type="AlphaFoldDB" id="A0A1Y2FEN9"/>
<evidence type="ECO:0000313" key="8">
    <source>
        <dbReference type="EMBL" id="ORY82381.1"/>
    </source>
</evidence>
<dbReference type="GO" id="GO:0003677">
    <property type="term" value="F:DNA binding"/>
    <property type="evidence" value="ECO:0007669"/>
    <property type="project" value="UniProtKB-KW"/>
</dbReference>
<keyword evidence="1" id="KW-0805">Transcription regulation</keyword>
<gene>
    <name evidence="8" type="ORF">BCR35DRAFT_82804</name>
</gene>
<dbReference type="EMBL" id="MCGR01000021">
    <property type="protein sequence ID" value="ORY82381.1"/>
    <property type="molecule type" value="Genomic_DNA"/>
</dbReference>
<keyword evidence="3" id="KW-0010">Activator</keyword>
<evidence type="ECO:0000256" key="6">
    <source>
        <dbReference type="SAM" id="MobiDB-lite"/>
    </source>
</evidence>
<evidence type="ECO:0000259" key="7">
    <source>
        <dbReference type="PROSITE" id="PS50888"/>
    </source>
</evidence>
<name>A0A1Y2FEN9_9BASI</name>
<dbReference type="Gene3D" id="4.10.280.10">
    <property type="entry name" value="Helix-loop-helix DNA-binding domain"/>
    <property type="match status" value="1"/>
</dbReference>
<organism evidence="8 9">
    <name type="scientific">Leucosporidium creatinivorum</name>
    <dbReference type="NCBI Taxonomy" id="106004"/>
    <lineage>
        <taxon>Eukaryota</taxon>
        <taxon>Fungi</taxon>
        <taxon>Dikarya</taxon>
        <taxon>Basidiomycota</taxon>
        <taxon>Pucciniomycotina</taxon>
        <taxon>Microbotryomycetes</taxon>
        <taxon>Leucosporidiales</taxon>
        <taxon>Leucosporidium</taxon>
    </lineage>
</organism>
<comment type="caution">
    <text evidence="8">The sequence shown here is derived from an EMBL/GenBank/DDBJ whole genome shotgun (WGS) entry which is preliminary data.</text>
</comment>
<evidence type="ECO:0000256" key="4">
    <source>
        <dbReference type="ARBA" id="ARBA00023163"/>
    </source>
</evidence>
<dbReference type="GO" id="GO:0003700">
    <property type="term" value="F:DNA-binding transcription factor activity"/>
    <property type="evidence" value="ECO:0007669"/>
    <property type="project" value="TreeGrafter"/>
</dbReference>
<feature type="compositionally biased region" description="Basic and acidic residues" evidence="6">
    <location>
        <begin position="63"/>
        <end position="72"/>
    </location>
</feature>
<feature type="domain" description="BHLH" evidence="7">
    <location>
        <begin position="64"/>
        <end position="116"/>
    </location>
</feature>
<dbReference type="GO" id="GO:0090575">
    <property type="term" value="C:RNA polymerase II transcription regulator complex"/>
    <property type="evidence" value="ECO:0007669"/>
    <property type="project" value="TreeGrafter"/>
</dbReference>
<dbReference type="InterPro" id="IPR036638">
    <property type="entry name" value="HLH_DNA-bd_sf"/>
</dbReference>
<reference evidence="8 9" key="1">
    <citation type="submission" date="2016-07" db="EMBL/GenBank/DDBJ databases">
        <title>Pervasive Adenine N6-methylation of Active Genes in Fungi.</title>
        <authorList>
            <consortium name="DOE Joint Genome Institute"/>
            <person name="Mondo S.J."/>
            <person name="Dannebaum R.O."/>
            <person name="Kuo R.C."/>
            <person name="Labutti K."/>
            <person name="Haridas S."/>
            <person name="Kuo A."/>
            <person name="Salamov A."/>
            <person name="Ahrendt S.R."/>
            <person name="Lipzen A."/>
            <person name="Sullivan W."/>
            <person name="Andreopoulos W.B."/>
            <person name="Clum A."/>
            <person name="Lindquist E."/>
            <person name="Daum C."/>
            <person name="Ramamoorthy G.K."/>
            <person name="Gryganskyi A."/>
            <person name="Culley D."/>
            <person name="Magnuson J.K."/>
            <person name="James T.Y."/>
            <person name="O'Malley M.A."/>
            <person name="Stajich J.E."/>
            <person name="Spatafora J.W."/>
            <person name="Visel A."/>
            <person name="Grigoriev I.V."/>
        </authorList>
    </citation>
    <scope>NUCLEOTIDE SEQUENCE [LARGE SCALE GENOMIC DNA]</scope>
    <source>
        <strain evidence="8 9">62-1032</strain>
    </source>
</reference>
<dbReference type="STRING" id="106004.A0A1Y2FEN9"/>
<dbReference type="PANTHER" id="PTHR10328:SF3">
    <property type="entry name" value="PROTEIN MAX"/>
    <property type="match status" value="1"/>
</dbReference>
<dbReference type="CDD" id="cd00083">
    <property type="entry name" value="bHLH_SF"/>
    <property type="match status" value="1"/>
</dbReference>
<evidence type="ECO:0000256" key="1">
    <source>
        <dbReference type="ARBA" id="ARBA00023015"/>
    </source>
</evidence>
<keyword evidence="5" id="KW-0539">Nucleus</keyword>
<keyword evidence="4" id="KW-0804">Transcription</keyword>
<dbReference type="InParanoid" id="A0A1Y2FEN9"/>
<keyword evidence="2" id="KW-0238">DNA-binding</keyword>
<dbReference type="PROSITE" id="PS50888">
    <property type="entry name" value="BHLH"/>
    <property type="match status" value="1"/>
</dbReference>
<dbReference type="GO" id="GO:0045944">
    <property type="term" value="P:positive regulation of transcription by RNA polymerase II"/>
    <property type="evidence" value="ECO:0007669"/>
    <property type="project" value="TreeGrafter"/>
</dbReference>
<keyword evidence="9" id="KW-1185">Reference proteome</keyword>
<evidence type="ECO:0000256" key="3">
    <source>
        <dbReference type="ARBA" id="ARBA00023159"/>
    </source>
</evidence>
<evidence type="ECO:0000313" key="9">
    <source>
        <dbReference type="Proteomes" id="UP000193467"/>
    </source>
</evidence>
<protein>
    <recommendedName>
        <fullName evidence="7">BHLH domain-containing protein</fullName>
    </recommendedName>
</protein>
<sequence>MTLAQSFDGFTGLSPSSPSSHSPEHPQLSLFDDRAEDQDQFLLDDKPAPSNKKSNGRKGPGAADKRATHNAIERARRESLNGRFMTLAEALPSMAKVKRPSKSVIVQNALSFVYDAQVS</sequence>
<dbReference type="SUPFAM" id="SSF47459">
    <property type="entry name" value="HLH, helix-loop-helix DNA-binding domain"/>
    <property type="match status" value="1"/>
</dbReference>
<dbReference type="GO" id="GO:0046983">
    <property type="term" value="F:protein dimerization activity"/>
    <property type="evidence" value="ECO:0007669"/>
    <property type="project" value="InterPro"/>
</dbReference>
<dbReference type="Proteomes" id="UP000193467">
    <property type="component" value="Unassembled WGS sequence"/>
</dbReference>
<accession>A0A1Y2FEN9</accession>
<evidence type="ECO:0000256" key="2">
    <source>
        <dbReference type="ARBA" id="ARBA00023125"/>
    </source>
</evidence>
<feature type="compositionally biased region" description="Low complexity" evidence="6">
    <location>
        <begin position="13"/>
        <end position="30"/>
    </location>
</feature>